<dbReference type="InterPro" id="IPR043129">
    <property type="entry name" value="ATPase_NBD"/>
</dbReference>
<keyword evidence="11" id="KW-1185">Reference proteome</keyword>
<keyword evidence="4 8" id="KW-0479">Metal-binding</keyword>
<dbReference type="GO" id="GO:0061711">
    <property type="term" value="F:tRNA N(6)-L-threonylcarbamoyladenine synthase activity"/>
    <property type="evidence" value="ECO:0007669"/>
    <property type="project" value="UniProtKB-EC"/>
</dbReference>
<dbReference type="AlphaFoldDB" id="A0A0U9HEY6"/>
<evidence type="ECO:0000256" key="3">
    <source>
        <dbReference type="ARBA" id="ARBA00022694"/>
    </source>
</evidence>
<dbReference type="InterPro" id="IPR017861">
    <property type="entry name" value="KAE1/TsaD"/>
</dbReference>
<dbReference type="InterPro" id="IPR017860">
    <property type="entry name" value="Peptidase_M22_CS"/>
</dbReference>
<feature type="binding site" evidence="8">
    <location>
        <position position="183"/>
    </location>
    <ligand>
        <name>substrate</name>
    </ligand>
</feature>
<dbReference type="GO" id="GO:0005737">
    <property type="term" value="C:cytoplasm"/>
    <property type="evidence" value="ECO:0007669"/>
    <property type="project" value="UniProtKB-SubCell"/>
</dbReference>
<dbReference type="GO" id="GO:0002949">
    <property type="term" value="P:tRNA threonylcarbamoyladenosine modification"/>
    <property type="evidence" value="ECO:0007669"/>
    <property type="project" value="UniProtKB-UniRule"/>
</dbReference>
<evidence type="ECO:0000256" key="7">
    <source>
        <dbReference type="ARBA" id="ARBA00048117"/>
    </source>
</evidence>
<evidence type="ECO:0000256" key="2">
    <source>
        <dbReference type="ARBA" id="ARBA00022679"/>
    </source>
</evidence>
<accession>A0A0U9HEY6</accession>
<evidence type="ECO:0000256" key="6">
    <source>
        <dbReference type="ARBA" id="ARBA00023315"/>
    </source>
</evidence>
<dbReference type="PANTHER" id="PTHR11735:SF6">
    <property type="entry name" value="TRNA N6-ADENOSINE THREONYLCARBAMOYLTRANSFERASE, MITOCHONDRIAL"/>
    <property type="match status" value="1"/>
</dbReference>
<feature type="domain" description="Gcp-like" evidence="9">
    <location>
        <begin position="27"/>
        <end position="310"/>
    </location>
</feature>
<feature type="binding site" evidence="8">
    <location>
        <begin position="137"/>
        <end position="141"/>
    </location>
    <ligand>
        <name>substrate</name>
    </ligand>
</feature>
<evidence type="ECO:0000313" key="10">
    <source>
        <dbReference type="EMBL" id="GAQ25242.1"/>
    </source>
</evidence>
<dbReference type="FunFam" id="3.30.420.40:FF:000012">
    <property type="entry name" value="tRNA N6-adenosine threonylcarbamoyltransferase"/>
    <property type="match status" value="1"/>
</dbReference>
<comment type="cofactor">
    <cofactor evidence="8">
        <name>Fe(2+)</name>
        <dbReference type="ChEBI" id="CHEBI:29033"/>
    </cofactor>
    <text evidence="8">Binds 1 Fe(2+) ion per subunit.</text>
</comment>
<dbReference type="FunFam" id="3.30.420.40:FF:000040">
    <property type="entry name" value="tRNA N6-adenosine threonylcarbamoyltransferase"/>
    <property type="match status" value="1"/>
</dbReference>
<keyword evidence="5 8" id="KW-0408">Iron</keyword>
<sequence length="335" mass="36069">MKKDIIAMGIETSCDETSVSIVKNGRKILSNTIFSQIKQHQRFGGVVPEIASRQHLEAMAHVAEQSLKEADISFKDVDLVAVTHGPGLIGALLVGVSYAKGVAYALNKPLVGVNHIEGHIFANFLENNFAPPFLCLVVSGGHSHLVYINDYGDYEVMGRTIDDAAGEAFDKIARALGLGYPGGPAIEEAAKSGNETAISFPVAHIEENDLSFSFSGLKSAVLNYLNHQKQKGEPIVVEDVAASFQKAVVDALVENTLKAAQLKDVREIALAGGVASNHKLRNELTKRAGDNFRIHFPPPILCTDNAAMIACAGYYQYLRGVKHDLSLNAYANLSL</sequence>
<comment type="subcellular location">
    <subcellularLocation>
        <location evidence="8">Cytoplasm</location>
    </subcellularLocation>
</comment>
<gene>
    <name evidence="8" type="primary">tsaD</name>
    <name evidence="10" type="ORF">TSYNT_7260</name>
</gene>
<proteinExistence type="inferred from homology"/>
<dbReference type="OrthoDB" id="9806197at2"/>
<dbReference type="Proteomes" id="UP000062160">
    <property type="component" value="Unassembled WGS sequence"/>
</dbReference>
<dbReference type="NCBIfam" id="TIGR00329">
    <property type="entry name" value="gcp_kae1"/>
    <property type="match status" value="1"/>
</dbReference>
<protein>
    <recommendedName>
        <fullName evidence="8">tRNA N6-adenosine threonylcarbamoyltransferase</fullName>
        <ecNumber evidence="8">2.3.1.234</ecNumber>
    </recommendedName>
    <alternativeName>
        <fullName evidence="8">N6-L-threonylcarbamoyladenine synthase</fullName>
        <shortName evidence="8">t(6)A synthase</shortName>
    </alternativeName>
    <alternativeName>
        <fullName evidence="8">t(6)A37 threonylcarbamoyladenosine biosynthesis protein TsaD</fullName>
    </alternativeName>
    <alternativeName>
        <fullName evidence="8">tRNA threonylcarbamoyladenosine biosynthesis protein TsaD</fullName>
    </alternativeName>
</protein>
<feature type="binding site" evidence="8">
    <location>
        <position position="187"/>
    </location>
    <ligand>
        <name>substrate</name>
    </ligand>
</feature>
<organism evidence="10">
    <name type="scientific">Tepidanaerobacter syntrophicus</name>
    <dbReference type="NCBI Taxonomy" id="224999"/>
    <lineage>
        <taxon>Bacteria</taxon>
        <taxon>Bacillati</taxon>
        <taxon>Bacillota</taxon>
        <taxon>Clostridia</taxon>
        <taxon>Thermosediminibacterales</taxon>
        <taxon>Tepidanaerobacteraceae</taxon>
        <taxon>Tepidanaerobacter</taxon>
    </lineage>
</organism>
<dbReference type="InterPro" id="IPR000905">
    <property type="entry name" value="Gcp-like_dom"/>
</dbReference>
<dbReference type="InterPro" id="IPR022450">
    <property type="entry name" value="TsaD"/>
</dbReference>
<evidence type="ECO:0000256" key="5">
    <source>
        <dbReference type="ARBA" id="ARBA00023004"/>
    </source>
</evidence>
<dbReference type="Gene3D" id="3.30.420.40">
    <property type="match status" value="2"/>
</dbReference>
<comment type="function">
    <text evidence="8">Required for the formation of a threonylcarbamoyl group on adenosine at position 37 (t(6)A37) in tRNAs that read codons beginning with adenine. Is involved in the transfer of the threonylcarbamoyl moiety of threonylcarbamoyl-AMP (TC-AMP) to the N6 group of A37, together with TsaE and TsaB. TsaD likely plays a direct catalytic role in this reaction.</text>
</comment>
<evidence type="ECO:0000313" key="11">
    <source>
        <dbReference type="Proteomes" id="UP000062160"/>
    </source>
</evidence>
<dbReference type="HAMAP" id="MF_01445">
    <property type="entry name" value="TsaD"/>
    <property type="match status" value="1"/>
</dbReference>
<feature type="binding site" evidence="8">
    <location>
        <position position="304"/>
    </location>
    <ligand>
        <name>Fe cation</name>
        <dbReference type="ChEBI" id="CHEBI:24875"/>
    </ligand>
</feature>
<keyword evidence="2 8" id="KW-0808">Transferase</keyword>
<evidence type="ECO:0000256" key="8">
    <source>
        <dbReference type="HAMAP-Rule" id="MF_01445"/>
    </source>
</evidence>
<dbReference type="Pfam" id="PF00814">
    <property type="entry name" value="TsaD"/>
    <property type="match status" value="1"/>
</dbReference>
<dbReference type="NCBIfam" id="TIGR03723">
    <property type="entry name" value="T6A_TsaD_YgjD"/>
    <property type="match status" value="1"/>
</dbReference>
<feature type="binding site" evidence="8">
    <location>
        <position position="277"/>
    </location>
    <ligand>
        <name>substrate</name>
    </ligand>
</feature>
<evidence type="ECO:0000259" key="9">
    <source>
        <dbReference type="Pfam" id="PF00814"/>
    </source>
</evidence>
<dbReference type="STRING" id="224999.GCA_001485475_01257"/>
<dbReference type="CDD" id="cd24133">
    <property type="entry name" value="ASKHA_NBD_TsaD_bac"/>
    <property type="match status" value="1"/>
</dbReference>
<comment type="similarity">
    <text evidence="8">Belongs to the KAE1 / TsaD family.</text>
</comment>
<dbReference type="EC" id="2.3.1.234" evidence="8"/>
<name>A0A0U9HEY6_9FIRM</name>
<feature type="binding site" evidence="8">
    <location>
        <position position="115"/>
    </location>
    <ligand>
        <name>Fe cation</name>
        <dbReference type="ChEBI" id="CHEBI:24875"/>
    </ligand>
</feature>
<dbReference type="EMBL" id="DF977001">
    <property type="protein sequence ID" value="GAQ25242.1"/>
    <property type="molecule type" value="Genomic_DNA"/>
</dbReference>
<evidence type="ECO:0000256" key="4">
    <source>
        <dbReference type="ARBA" id="ARBA00022723"/>
    </source>
</evidence>
<dbReference type="PROSITE" id="PS01016">
    <property type="entry name" value="GLYCOPROTEASE"/>
    <property type="match status" value="1"/>
</dbReference>
<dbReference type="PRINTS" id="PR00789">
    <property type="entry name" value="OSIALOPTASE"/>
</dbReference>
<keyword evidence="6 8" id="KW-0012">Acyltransferase</keyword>
<feature type="binding site" evidence="8">
    <location>
        <position position="119"/>
    </location>
    <ligand>
        <name>Fe cation</name>
        <dbReference type="ChEBI" id="CHEBI:24875"/>
    </ligand>
</feature>
<dbReference type="SUPFAM" id="SSF53067">
    <property type="entry name" value="Actin-like ATPase domain"/>
    <property type="match status" value="2"/>
</dbReference>
<comment type="catalytic activity">
    <reaction evidence="7 8">
        <text>L-threonylcarbamoyladenylate + adenosine(37) in tRNA = N(6)-L-threonylcarbamoyladenosine(37) in tRNA + AMP + H(+)</text>
        <dbReference type="Rhea" id="RHEA:37059"/>
        <dbReference type="Rhea" id="RHEA-COMP:10162"/>
        <dbReference type="Rhea" id="RHEA-COMP:10163"/>
        <dbReference type="ChEBI" id="CHEBI:15378"/>
        <dbReference type="ChEBI" id="CHEBI:73682"/>
        <dbReference type="ChEBI" id="CHEBI:74411"/>
        <dbReference type="ChEBI" id="CHEBI:74418"/>
        <dbReference type="ChEBI" id="CHEBI:456215"/>
        <dbReference type="EC" id="2.3.1.234"/>
    </reaction>
</comment>
<keyword evidence="3 8" id="KW-0819">tRNA processing</keyword>
<keyword evidence="1 8" id="KW-0963">Cytoplasm</keyword>
<dbReference type="PANTHER" id="PTHR11735">
    <property type="entry name" value="TRNA N6-ADENOSINE THREONYLCARBAMOYLTRANSFERASE"/>
    <property type="match status" value="1"/>
</dbReference>
<dbReference type="GO" id="GO:0005506">
    <property type="term" value="F:iron ion binding"/>
    <property type="evidence" value="ECO:0007669"/>
    <property type="project" value="UniProtKB-UniRule"/>
</dbReference>
<evidence type="ECO:0000256" key="1">
    <source>
        <dbReference type="ARBA" id="ARBA00022490"/>
    </source>
</evidence>
<feature type="binding site" evidence="8">
    <location>
        <position position="170"/>
    </location>
    <ligand>
        <name>substrate</name>
    </ligand>
</feature>
<reference evidence="10" key="1">
    <citation type="journal article" date="2016" name="Genome Announc.">
        <title>Draft Genome Sequence of the Syntrophic Lactate-Degrading Bacterium Tepidanaerobacter syntrophicus JLT.</title>
        <authorList>
            <person name="Matsuura N."/>
            <person name="Ohashi A."/>
            <person name="Tourlousse D.M."/>
            <person name="Sekiguchi Y."/>
        </authorList>
    </citation>
    <scope>NUCLEOTIDE SEQUENCE [LARGE SCALE GENOMIC DNA]</scope>
    <source>
        <strain evidence="10">JL</strain>
    </source>
</reference>